<dbReference type="Pfam" id="PF20434">
    <property type="entry name" value="BD-FAE"/>
    <property type="match status" value="1"/>
</dbReference>
<feature type="domain" description="BD-FAE-like" evidence="2">
    <location>
        <begin position="25"/>
        <end position="133"/>
    </location>
</feature>
<protein>
    <recommendedName>
        <fullName evidence="2">BD-FAE-like domain-containing protein</fullName>
    </recommendedName>
</protein>
<dbReference type="AlphaFoldDB" id="A0A345D8W2"/>
<dbReference type="Proteomes" id="UP000252182">
    <property type="component" value="Chromosome"/>
</dbReference>
<gene>
    <name evidence="3" type="ORF">DTO96_100510</name>
</gene>
<feature type="region of interest" description="Disordered" evidence="1">
    <location>
        <begin position="1"/>
        <end position="23"/>
    </location>
</feature>
<sequence length="375" mass="40327">MSKGYVVATPGARGRTTQDTHGQYTGKAPAAIVDLKAAVRYLRHNDAVMFGNAEKIISNGTSAGGALSALLGASGNNTDYESDLNALGAAKARDDVFAVSAYCPITNLDHADMAYEWQFNGVNAYQKMIMSKMIDFHAERKTETGTLSAAQINTSNALQALFPAYLNSLKLTQTNGKPLNLDAQGNGSFKDLVKAYVIASAQTALDSGTDLSPLTWVHLKGKKVTDIDYDGYIQANVRMKTPPAFDALDLSSGENDLFGTTSTQAQHFTAFGMGNSTASGTQAAPATVNMMNAMHYLNHPNGIKKNGKNSTTISKNWRIRHGTADRDTSLAIPVILATTLKNQGKNVDFSMPWNVPHSGDYDLDELFAWAEKVSR</sequence>
<name>A0A345D8W2_9BURK</name>
<dbReference type="InterPro" id="IPR048124">
    <property type="entry name" value="Tannase_B"/>
</dbReference>
<dbReference type="InterPro" id="IPR049492">
    <property type="entry name" value="BD-FAE-like_dom"/>
</dbReference>
<dbReference type="SUPFAM" id="SSF53474">
    <property type="entry name" value="alpha/beta-Hydrolases"/>
    <property type="match status" value="1"/>
</dbReference>
<evidence type="ECO:0000313" key="4">
    <source>
        <dbReference type="Proteomes" id="UP000252182"/>
    </source>
</evidence>
<keyword evidence="4" id="KW-1185">Reference proteome</keyword>
<proteinExistence type="predicted"/>
<dbReference type="RefSeq" id="WP_225972537.1">
    <property type="nucleotide sequence ID" value="NZ_CP031124.1"/>
</dbReference>
<evidence type="ECO:0000256" key="1">
    <source>
        <dbReference type="SAM" id="MobiDB-lite"/>
    </source>
</evidence>
<dbReference type="Gene3D" id="3.40.50.1820">
    <property type="entry name" value="alpha/beta hydrolase"/>
    <property type="match status" value="1"/>
</dbReference>
<dbReference type="NCBIfam" id="NF041556">
    <property type="entry name" value="tannase_B"/>
    <property type="match status" value="1"/>
</dbReference>
<reference evidence="4" key="1">
    <citation type="submission" date="2018-07" db="EMBL/GenBank/DDBJ databases">
        <authorList>
            <person name="Kim H."/>
        </authorList>
    </citation>
    <scope>NUCLEOTIDE SEQUENCE [LARGE SCALE GENOMIC DNA]</scope>
    <source>
        <strain evidence="4">F02</strain>
    </source>
</reference>
<evidence type="ECO:0000313" key="3">
    <source>
        <dbReference type="EMBL" id="AXF84800.1"/>
    </source>
</evidence>
<dbReference type="KEGG" id="hyf:DTO96_100510"/>
<dbReference type="InterPro" id="IPR029058">
    <property type="entry name" value="AB_hydrolase_fold"/>
</dbReference>
<evidence type="ECO:0000259" key="2">
    <source>
        <dbReference type="Pfam" id="PF20434"/>
    </source>
</evidence>
<accession>A0A345D8W2</accession>
<dbReference type="EMBL" id="CP031124">
    <property type="protein sequence ID" value="AXF84800.1"/>
    <property type="molecule type" value="Genomic_DNA"/>
</dbReference>
<organism evidence="3 4">
    <name type="scientific">Ephemeroptericola cinctiostellae</name>
    <dbReference type="NCBI Taxonomy" id="2268024"/>
    <lineage>
        <taxon>Bacteria</taxon>
        <taxon>Pseudomonadati</taxon>
        <taxon>Pseudomonadota</taxon>
        <taxon>Betaproteobacteria</taxon>
        <taxon>Burkholderiales</taxon>
        <taxon>Burkholderiaceae</taxon>
        <taxon>Ephemeroptericola</taxon>
    </lineage>
</organism>